<evidence type="ECO:0000313" key="2">
    <source>
        <dbReference type="Proteomes" id="UP000024635"/>
    </source>
</evidence>
<gene>
    <name evidence="1" type="primary">Acey_s0015.g2602</name>
    <name evidence="1" type="ORF">Y032_0015g2602</name>
</gene>
<reference evidence="2" key="1">
    <citation type="journal article" date="2015" name="Nat. Genet.">
        <title>The genome and transcriptome of the zoonotic hookworm Ancylostoma ceylanicum identify infection-specific gene families.</title>
        <authorList>
            <person name="Schwarz E.M."/>
            <person name="Hu Y."/>
            <person name="Antoshechkin I."/>
            <person name="Miller M.M."/>
            <person name="Sternberg P.W."/>
            <person name="Aroian R.V."/>
        </authorList>
    </citation>
    <scope>NUCLEOTIDE SEQUENCE</scope>
    <source>
        <strain evidence="2">HY135</strain>
    </source>
</reference>
<sequence length="235" mass="26390">MYEKSKFLSKSTCFLVILNHLRQHISSRSPSRLFLVSGLYGDTDHNGYYRSSYCCRFLEDIALVTPNISQAESVLADFDDAYGKIGLKMNPTKTMFMRSGWVPDAPFSRNGTTISECSSCVYRSTSHYDERIRSRALAGGESVSGSIEDAVKKTKNTIIRAHLFNTTVLPALTYASETWALRKQDENAASVIERSIRLTQVRAEMRSSTLRPQSKIRDAAVYAKLSKIRWAGHAP</sequence>
<dbReference type="EMBL" id="JARK01001351">
    <property type="protein sequence ID" value="EYC23341.1"/>
    <property type="molecule type" value="Genomic_DNA"/>
</dbReference>
<name>A0A016V7S8_9BILA</name>
<comment type="caution">
    <text evidence="1">The sequence shown here is derived from an EMBL/GenBank/DDBJ whole genome shotgun (WGS) entry which is preliminary data.</text>
</comment>
<evidence type="ECO:0000313" key="1">
    <source>
        <dbReference type="EMBL" id="EYC23341.1"/>
    </source>
</evidence>
<organism evidence="1 2">
    <name type="scientific">Ancylostoma ceylanicum</name>
    <dbReference type="NCBI Taxonomy" id="53326"/>
    <lineage>
        <taxon>Eukaryota</taxon>
        <taxon>Metazoa</taxon>
        <taxon>Ecdysozoa</taxon>
        <taxon>Nematoda</taxon>
        <taxon>Chromadorea</taxon>
        <taxon>Rhabditida</taxon>
        <taxon>Rhabditina</taxon>
        <taxon>Rhabditomorpha</taxon>
        <taxon>Strongyloidea</taxon>
        <taxon>Ancylostomatidae</taxon>
        <taxon>Ancylostomatinae</taxon>
        <taxon>Ancylostoma</taxon>
    </lineage>
</organism>
<dbReference type="Proteomes" id="UP000024635">
    <property type="component" value="Unassembled WGS sequence"/>
</dbReference>
<dbReference type="OrthoDB" id="5866020at2759"/>
<protein>
    <recommendedName>
        <fullName evidence="3">Reverse transcriptase domain-containing protein</fullName>
    </recommendedName>
</protein>
<dbReference type="PANTHER" id="PTHR47027">
    <property type="entry name" value="REVERSE TRANSCRIPTASE DOMAIN-CONTAINING PROTEIN"/>
    <property type="match status" value="1"/>
</dbReference>
<proteinExistence type="predicted"/>
<accession>A0A016V7S8</accession>
<dbReference type="PANTHER" id="PTHR47027:SF20">
    <property type="entry name" value="REVERSE TRANSCRIPTASE-LIKE PROTEIN WITH RNA-DIRECTED DNA POLYMERASE DOMAIN"/>
    <property type="match status" value="1"/>
</dbReference>
<dbReference type="AlphaFoldDB" id="A0A016V7S8"/>
<keyword evidence="2" id="KW-1185">Reference proteome</keyword>
<evidence type="ECO:0008006" key="3">
    <source>
        <dbReference type="Google" id="ProtNLM"/>
    </source>
</evidence>